<protein>
    <submittedName>
        <fullName evidence="2">Putative resistance protein</fullName>
    </submittedName>
</protein>
<dbReference type="InterPro" id="IPR051324">
    <property type="entry name" value="Stress/Tellurium_Resist"/>
</dbReference>
<dbReference type="Gene3D" id="2.60.60.30">
    <property type="entry name" value="sav2460 like domains"/>
    <property type="match status" value="1"/>
</dbReference>
<dbReference type="RefSeq" id="YP_009099112.1">
    <property type="nucleotide sequence ID" value="NC_025423.1"/>
</dbReference>
<dbReference type="EMBL" id="KF554508">
    <property type="protein sequence ID" value="AID50503.1"/>
    <property type="molecule type" value="Genomic_DNA"/>
</dbReference>
<dbReference type="OrthoDB" id="30319at10239"/>
<dbReference type="Pfam" id="PF02342">
    <property type="entry name" value="TerD"/>
    <property type="match status" value="1"/>
</dbReference>
<evidence type="ECO:0000313" key="3">
    <source>
        <dbReference type="Proteomes" id="UP000027382"/>
    </source>
</evidence>
<organism evidence="2 3">
    <name type="scientific">Bacillus phage CP-51</name>
    <dbReference type="NCBI Taxonomy" id="1391188"/>
    <lineage>
        <taxon>Viruses</taxon>
        <taxon>Duplodnaviria</taxon>
        <taxon>Heunggongvirae</taxon>
        <taxon>Uroviricota</taxon>
        <taxon>Caudoviricetes</taxon>
        <taxon>Herelleviridae</taxon>
        <taxon>Spounavirinae</taxon>
        <taxon>Siminovitchvirus</taxon>
        <taxon>Siminovitchvirus CP51</taxon>
    </lineage>
</organism>
<evidence type="ECO:0000313" key="2">
    <source>
        <dbReference type="EMBL" id="AID50503.1"/>
    </source>
</evidence>
<keyword evidence="3" id="KW-1185">Reference proteome</keyword>
<dbReference type="PANTHER" id="PTHR32097">
    <property type="entry name" value="CAMP-BINDING PROTEIN 1-RELATED"/>
    <property type="match status" value="1"/>
</dbReference>
<dbReference type="KEGG" id="vg:22277011"/>
<dbReference type="PANTHER" id="PTHR32097:SF17">
    <property type="entry name" value="CAMP-BINDING PROTEIN 1-RELATED"/>
    <property type="match status" value="1"/>
</dbReference>
<evidence type="ECO:0000259" key="1">
    <source>
        <dbReference type="Pfam" id="PF02342"/>
    </source>
</evidence>
<accession>A0A068EMC6</accession>
<proteinExistence type="predicted"/>
<dbReference type="Proteomes" id="UP000027382">
    <property type="component" value="Segment"/>
</dbReference>
<dbReference type="CDD" id="cd06974">
    <property type="entry name" value="TerD_like"/>
    <property type="match status" value="1"/>
</dbReference>
<dbReference type="GeneID" id="22277011"/>
<name>A0A068EMC6_9CAUD</name>
<dbReference type="InterPro" id="IPR003325">
    <property type="entry name" value="TerD"/>
</dbReference>
<sequence length="223" mass="24731">MPINLSKGQTINLSKESNNGLKSVTIGLSWGAKVLKATPTKEEAKGFMEKFASFFKGGETKITTPERVKARKMDIDSSVFLIKDTNQRLTTVYYGNLRAPGVRHAGDDLTGNDKKGNDDNEEIYVEFEKIPRNVHKLFVVANVFSPMDGHFGWVPGSYIRIKDEKGNEMVRYELGADFKDKRGIVVAELYRDGNGDWNFRAIGKATGGNSMSRLEGLCLGGDL</sequence>
<feature type="domain" description="TerD" evidence="1">
    <location>
        <begin position="1"/>
        <end position="209"/>
    </location>
</feature>
<reference evidence="2" key="1">
    <citation type="journal article" date="2014" name="Virology">
        <title>The odd one out: Bacillus ACT bacteriophage CP-51 exhibits unusual properties compared to related Spounavirinae W.Ph. and Bastille.</title>
        <authorList>
            <person name="Klumpp J."/>
            <person name="Schmuki M."/>
            <person name="Sozhamannan S."/>
            <person name="Beyer W."/>
            <person name="Fouts D.E."/>
            <person name="Bernbach V."/>
            <person name="Calendar R."/>
            <person name="Loessner M.J."/>
        </authorList>
    </citation>
    <scope>NUCLEOTIDE SEQUENCE [LARGE SCALE GENOMIC DNA]</scope>
</reference>